<name>A0AA95GDX0_9GAMM</name>
<proteinExistence type="predicted"/>
<sequence length="59" mass="6706">MDNLDRLNAKWITLSAFRRLMKIATKGDMNKSKYDNVLAFCGDPYPELLGNDVSLLKAE</sequence>
<dbReference type="Proteomes" id="UP001177597">
    <property type="component" value="Chromosome"/>
</dbReference>
<dbReference type="EMBL" id="CP123498">
    <property type="protein sequence ID" value="WGL95079.1"/>
    <property type="molecule type" value="Genomic_DNA"/>
</dbReference>
<dbReference type="AlphaFoldDB" id="A0AA95GDX0"/>
<protein>
    <submittedName>
        <fullName evidence="1">Uncharacterized protein</fullName>
    </submittedName>
</protein>
<reference evidence="1" key="1">
    <citation type="submission" date="2023-04" db="EMBL/GenBank/DDBJ databases">
        <title>Genome dynamics across the evolutionary transition to endosymbiosis.</title>
        <authorList>
            <person name="Siozios S."/>
            <person name="Nadal-Jimenez P."/>
            <person name="Azagi T."/>
            <person name="Sprong H."/>
            <person name="Frost C.L."/>
            <person name="Parratt S.R."/>
            <person name="Taylor G."/>
            <person name="Brettell L."/>
            <person name="Lew K.C."/>
            <person name="Croft L."/>
            <person name="King K.C."/>
            <person name="Brockhurst M.A."/>
            <person name="Hypsa V."/>
            <person name="Novakova E."/>
            <person name="Darby A.C."/>
            <person name="Hurst G.D.D."/>
        </authorList>
    </citation>
    <scope>NUCLEOTIDE SEQUENCE</scope>
    <source>
        <strain evidence="1">AIh</strain>
    </source>
</reference>
<evidence type="ECO:0000313" key="1">
    <source>
        <dbReference type="EMBL" id="WGL95079.1"/>
    </source>
</evidence>
<accession>A0AA95GDX0</accession>
<dbReference type="RefSeq" id="WP_280629150.1">
    <property type="nucleotide sequence ID" value="NZ_CP123498.1"/>
</dbReference>
<organism evidence="1 2">
    <name type="scientific">Arsenophonus nasoniae</name>
    <name type="common">son-killer infecting Nasonia vitripennis</name>
    <dbReference type="NCBI Taxonomy" id="638"/>
    <lineage>
        <taxon>Bacteria</taxon>
        <taxon>Pseudomonadati</taxon>
        <taxon>Pseudomonadota</taxon>
        <taxon>Gammaproteobacteria</taxon>
        <taxon>Enterobacterales</taxon>
        <taxon>Morganellaceae</taxon>
        <taxon>Arsenophonus</taxon>
    </lineage>
</organism>
<evidence type="ECO:0000313" key="2">
    <source>
        <dbReference type="Proteomes" id="UP001177597"/>
    </source>
</evidence>
<gene>
    <name evidence="1" type="ORF">QE207_15650</name>
</gene>